<evidence type="ECO:0000259" key="1">
    <source>
        <dbReference type="SMART" id="SM00587"/>
    </source>
</evidence>
<dbReference type="InterPro" id="IPR052961">
    <property type="entry name" value="Oxido-Kinase-like_Enzymes"/>
</dbReference>
<dbReference type="Proteomes" id="UP000011863">
    <property type="component" value="Chromosome"/>
</dbReference>
<reference evidence="2 3" key="1">
    <citation type="journal article" date="2013" name="Int. J. Syst. Evol. Microbiol.">
        <title>Ilumatobacter nonamiense sp. nov. and Ilumatobacter coccineum sp. nov., isolated from seashore sand.</title>
        <authorList>
            <person name="Matsumoto A."/>
            <person name="Kasai H."/>
            <person name="Matsuo Y."/>
            <person name="Shizuri Y."/>
            <person name="Ichikawa N."/>
            <person name="Fujita N."/>
            <person name="Omura S."/>
            <person name="Takahashi Y."/>
        </authorList>
    </citation>
    <scope>NUCLEOTIDE SEQUENCE [LARGE SCALE GENOMIC DNA]</scope>
    <source>
        <strain evidence="3">NBRC 103263 / KCTC 29153 / YM16-304</strain>
    </source>
</reference>
<protein>
    <recommendedName>
        <fullName evidence="1">CHK kinase-like domain-containing protein</fullName>
    </recommendedName>
</protein>
<sequence length="367" mass="39632">MTTPSIPATIADADATWLTDVLRGSGAIDAATTVTSLSTHQIGEGVGLMGELYVATLTYDGGDGPASVVVKLPSTHEENRQQGINLGMFEAECRFYSELGEATGTGLPAIHLSIIEPGTADFVIVMEDLSHLEMVSQSEGMRLEQAQASMRVLADVHAAWWGKVQTPDLEWIPSLDGERIQMVDQLLPQIYPVFTGGFADRLPDGGVELGEAWSTRYFELMSGLAARSPWTLLHQDYRVENMLFGDPAAGDDVVIIDWQGLGRGPGAYDVAYILGGSMPVELRREHERDLVAIYHARLVERGVTDFSAEHAWNDYVYAHLLGGLAVSVFTGGTLDLSNERGRDLVGGMAARHFTAALDHGGFGILGE</sequence>
<dbReference type="PANTHER" id="PTHR23020:SF41">
    <property type="entry name" value="AMINOGLYCOSIDE PHOSPHOTRANSFERASE DOMAIN-CONTAINING PROTEIN"/>
    <property type="match status" value="1"/>
</dbReference>
<dbReference type="PANTHER" id="PTHR23020">
    <property type="entry name" value="UNCHARACTERIZED NUCLEAR HORMONE RECEPTOR-RELATED"/>
    <property type="match status" value="1"/>
</dbReference>
<dbReference type="Gene3D" id="3.90.1200.10">
    <property type="match status" value="1"/>
</dbReference>
<dbReference type="EMBL" id="AP012057">
    <property type="protein sequence ID" value="BAN04549.1"/>
    <property type="molecule type" value="Genomic_DNA"/>
</dbReference>
<proteinExistence type="predicted"/>
<accession>A0A6C7EHD7</accession>
<dbReference type="RefSeq" id="WP_015443796.1">
    <property type="nucleotide sequence ID" value="NC_020520.1"/>
</dbReference>
<dbReference type="SUPFAM" id="SSF56112">
    <property type="entry name" value="Protein kinase-like (PK-like)"/>
    <property type="match status" value="1"/>
</dbReference>
<dbReference type="OrthoDB" id="115252at2"/>
<dbReference type="SMART" id="SM00587">
    <property type="entry name" value="CHK"/>
    <property type="match status" value="1"/>
</dbReference>
<dbReference type="InterPro" id="IPR011009">
    <property type="entry name" value="Kinase-like_dom_sf"/>
</dbReference>
<name>A0A6C7EHD7_ILUCY</name>
<evidence type="ECO:0000313" key="2">
    <source>
        <dbReference type="EMBL" id="BAN04549.1"/>
    </source>
</evidence>
<dbReference type="AlphaFoldDB" id="A0A6C7EHD7"/>
<feature type="domain" description="CHK kinase-like" evidence="1">
    <location>
        <begin position="124"/>
        <end position="304"/>
    </location>
</feature>
<evidence type="ECO:0000313" key="3">
    <source>
        <dbReference type="Proteomes" id="UP000011863"/>
    </source>
</evidence>
<dbReference type="InterPro" id="IPR004119">
    <property type="entry name" value="EcKL"/>
</dbReference>
<dbReference type="Pfam" id="PF02958">
    <property type="entry name" value="EcKL"/>
    <property type="match status" value="1"/>
</dbReference>
<keyword evidence="3" id="KW-1185">Reference proteome</keyword>
<gene>
    <name evidence="2" type="ORF">YM304_42350</name>
</gene>
<organism evidence="2 3">
    <name type="scientific">Ilumatobacter coccineus (strain NBRC 103263 / KCTC 29153 / YM16-304)</name>
    <dbReference type="NCBI Taxonomy" id="1313172"/>
    <lineage>
        <taxon>Bacteria</taxon>
        <taxon>Bacillati</taxon>
        <taxon>Actinomycetota</taxon>
        <taxon>Acidimicrobiia</taxon>
        <taxon>Acidimicrobiales</taxon>
        <taxon>Ilumatobacteraceae</taxon>
        <taxon>Ilumatobacter</taxon>
    </lineage>
</organism>
<dbReference type="InterPro" id="IPR015897">
    <property type="entry name" value="CHK_kinase-like"/>
</dbReference>
<dbReference type="KEGG" id="aym:YM304_42350"/>